<reference evidence="1" key="1">
    <citation type="journal article" date="2020" name="mSystems">
        <title>Genome- and Community-Level Interaction Insights into Carbon Utilization and Element Cycling Functions of Hydrothermarchaeota in Hydrothermal Sediment.</title>
        <authorList>
            <person name="Zhou Z."/>
            <person name="Liu Y."/>
            <person name="Xu W."/>
            <person name="Pan J."/>
            <person name="Luo Z.H."/>
            <person name="Li M."/>
        </authorList>
    </citation>
    <scope>NUCLEOTIDE SEQUENCE</scope>
    <source>
        <strain evidence="1">SpSt-649</strain>
    </source>
</reference>
<name>A0A7C4D549_THEPE</name>
<accession>A0A7C4D549</accession>
<protein>
    <submittedName>
        <fullName evidence="1">Uncharacterized protein</fullName>
    </submittedName>
</protein>
<organism evidence="1">
    <name type="scientific">Thermofilum pendens</name>
    <dbReference type="NCBI Taxonomy" id="2269"/>
    <lineage>
        <taxon>Archaea</taxon>
        <taxon>Thermoproteota</taxon>
        <taxon>Thermoprotei</taxon>
        <taxon>Thermofilales</taxon>
        <taxon>Thermofilaceae</taxon>
        <taxon>Thermofilum</taxon>
    </lineage>
</organism>
<evidence type="ECO:0000313" key="1">
    <source>
        <dbReference type="EMBL" id="HGM46457.1"/>
    </source>
</evidence>
<gene>
    <name evidence="1" type="ORF">ENU21_01720</name>
</gene>
<dbReference type="EMBL" id="DTBQ01000050">
    <property type="protein sequence ID" value="HGM46457.1"/>
    <property type="molecule type" value="Genomic_DNA"/>
</dbReference>
<dbReference type="AlphaFoldDB" id="A0A7C4D549"/>
<comment type="caution">
    <text evidence="1">The sequence shown here is derived from an EMBL/GenBank/DDBJ whole genome shotgun (WGS) entry which is preliminary data.</text>
</comment>
<sequence length="191" mass="20322">MSSHTPRLEELYTLLSSFQKGCLQADENIRKVISEALESGDPESRALAAVLAGELGIVEAAERLKELVGLENVVELRDPSTGEVQAASLGAIAREALAKLRAKKVEAELLKLAIEEPAHMVRAVITGAGVSAEELASKLKGLKGVEVIHVFRLVNVVSIEAEASKILEVADLKEVASVRRAGVVRALGEVE</sequence>
<proteinExistence type="predicted"/>